<gene>
    <name evidence="2" type="ORF">EDC29_108128</name>
</gene>
<organism evidence="2 3">
    <name type="scientific">Marichromatium gracile</name>
    <name type="common">Chromatium gracile</name>
    <dbReference type="NCBI Taxonomy" id="1048"/>
    <lineage>
        <taxon>Bacteria</taxon>
        <taxon>Pseudomonadati</taxon>
        <taxon>Pseudomonadota</taxon>
        <taxon>Gammaproteobacteria</taxon>
        <taxon>Chromatiales</taxon>
        <taxon>Chromatiaceae</taxon>
        <taxon>Marichromatium</taxon>
    </lineage>
</organism>
<feature type="chain" id="PRO_5020639994" description="DUF2946 family protein" evidence="1">
    <location>
        <begin position="26"/>
        <end position="122"/>
    </location>
</feature>
<reference evidence="2 3" key="1">
    <citation type="submission" date="2019-03" db="EMBL/GenBank/DDBJ databases">
        <title>Genomic Encyclopedia of Type Strains, Phase IV (KMG-IV): sequencing the most valuable type-strain genomes for metagenomic binning, comparative biology and taxonomic classification.</title>
        <authorList>
            <person name="Goeker M."/>
        </authorList>
    </citation>
    <scope>NUCLEOTIDE SEQUENCE [LARGE SCALE GENOMIC DNA]</scope>
    <source>
        <strain evidence="2 3">DSM 203</strain>
    </source>
</reference>
<proteinExistence type="predicted"/>
<feature type="signal peptide" evidence="1">
    <location>
        <begin position="1"/>
        <end position="25"/>
    </location>
</feature>
<evidence type="ECO:0000313" key="3">
    <source>
        <dbReference type="Proteomes" id="UP000295247"/>
    </source>
</evidence>
<accession>A0A4R4A8F0</accession>
<evidence type="ECO:0008006" key="4">
    <source>
        <dbReference type="Google" id="ProtNLM"/>
    </source>
</evidence>
<sequence length="122" mass="13035">MNRSRRALPLLLVLCLLAFQAQTVAARALDCLHLGAPVTEVACPGHLQPAGGIDRQPAAPVDRGTPFDCAKCALALTLGVLQAPPATPPLLLADRGAVHRPRPPAHFYLHDPEHLLRPPRTD</sequence>
<dbReference type="RefSeq" id="WP_132230122.1">
    <property type="nucleotide sequence ID" value="NZ_NRRH01000039.1"/>
</dbReference>
<keyword evidence="1" id="KW-0732">Signal</keyword>
<dbReference type="EMBL" id="SMDC01000008">
    <property type="protein sequence ID" value="TCW34964.1"/>
    <property type="molecule type" value="Genomic_DNA"/>
</dbReference>
<protein>
    <recommendedName>
        <fullName evidence="4">DUF2946 family protein</fullName>
    </recommendedName>
</protein>
<comment type="caution">
    <text evidence="2">The sequence shown here is derived from an EMBL/GenBank/DDBJ whole genome shotgun (WGS) entry which is preliminary data.</text>
</comment>
<name>A0A4R4A8F0_MARGR</name>
<evidence type="ECO:0000256" key="1">
    <source>
        <dbReference type="SAM" id="SignalP"/>
    </source>
</evidence>
<evidence type="ECO:0000313" key="2">
    <source>
        <dbReference type="EMBL" id="TCW34964.1"/>
    </source>
</evidence>
<dbReference type="Proteomes" id="UP000295247">
    <property type="component" value="Unassembled WGS sequence"/>
</dbReference>
<dbReference type="AlphaFoldDB" id="A0A4R4A8F0"/>